<accession>A0A7X1SAS3</accession>
<evidence type="ECO:0000256" key="1">
    <source>
        <dbReference type="ARBA" id="ARBA00022679"/>
    </source>
</evidence>
<evidence type="ECO:0000313" key="5">
    <source>
        <dbReference type="Proteomes" id="UP001250218"/>
    </source>
</evidence>
<dbReference type="EC" id="2.7.7.39" evidence="4"/>
<proteinExistence type="predicted"/>
<dbReference type="NCBIfam" id="TIGR01518">
    <property type="entry name" value="g3p_cytidyltrns"/>
    <property type="match status" value="1"/>
</dbReference>
<dbReference type="Proteomes" id="UP001250218">
    <property type="component" value="Unassembled WGS sequence"/>
</dbReference>
<keyword evidence="1 4" id="KW-0808">Transferase</keyword>
<gene>
    <name evidence="4" type="primary">tagD</name>
    <name evidence="4" type="ORF">P7I04_05555</name>
</gene>
<dbReference type="PANTHER" id="PTHR43793:SF1">
    <property type="entry name" value="FAD SYNTHASE"/>
    <property type="match status" value="1"/>
</dbReference>
<keyword evidence="2 4" id="KW-0548">Nucleotidyltransferase</keyword>
<dbReference type="NCBIfam" id="TIGR00125">
    <property type="entry name" value="cyt_tran_rel"/>
    <property type="match status" value="1"/>
</dbReference>
<evidence type="ECO:0000256" key="2">
    <source>
        <dbReference type="ARBA" id="ARBA00022695"/>
    </source>
</evidence>
<comment type="caution">
    <text evidence="4">The sequence shown here is derived from an EMBL/GenBank/DDBJ whole genome shotgun (WGS) entry which is preliminary data.</text>
</comment>
<name>A0A7X1SAS3_9LACT</name>
<dbReference type="RefSeq" id="WP_153241363.1">
    <property type="nucleotide sequence ID" value="NZ_JADPDJ010000001.1"/>
</dbReference>
<dbReference type="InterPro" id="IPR050385">
    <property type="entry name" value="Archaeal_FAD_synthase"/>
</dbReference>
<dbReference type="GO" id="GO:0019350">
    <property type="term" value="P:teichoic acid biosynthetic process"/>
    <property type="evidence" value="ECO:0007669"/>
    <property type="project" value="InterPro"/>
</dbReference>
<dbReference type="InterPro" id="IPR014729">
    <property type="entry name" value="Rossmann-like_a/b/a_fold"/>
</dbReference>
<evidence type="ECO:0000259" key="3">
    <source>
        <dbReference type="Pfam" id="PF01467"/>
    </source>
</evidence>
<evidence type="ECO:0000313" key="4">
    <source>
        <dbReference type="EMBL" id="MDT2945504.1"/>
    </source>
</evidence>
<dbReference type="InterPro" id="IPR004821">
    <property type="entry name" value="Cyt_trans-like"/>
</dbReference>
<protein>
    <submittedName>
        <fullName evidence="4">Glycerol-3-phosphate cytidylyltransferase</fullName>
        <ecNumber evidence="4">2.7.7.39</ecNumber>
    </submittedName>
</protein>
<dbReference type="Pfam" id="PF01467">
    <property type="entry name" value="CTP_transf_like"/>
    <property type="match status" value="1"/>
</dbReference>
<dbReference type="InterPro" id="IPR006409">
    <property type="entry name" value="G3P_cytidylTrfase"/>
</dbReference>
<dbReference type="GO" id="GO:0047348">
    <property type="term" value="F:glycerol-3-phosphate cytidylyltransferase activity"/>
    <property type="evidence" value="ECO:0007669"/>
    <property type="project" value="UniProtKB-EC"/>
</dbReference>
<reference evidence="4" key="1">
    <citation type="submission" date="2023-03" db="EMBL/GenBank/DDBJ databases">
        <authorList>
            <person name="Shen W."/>
            <person name="Cai J."/>
        </authorList>
    </citation>
    <scope>NUCLEOTIDE SEQUENCE</scope>
    <source>
        <strain evidence="4">Y37</strain>
    </source>
</reference>
<dbReference type="GO" id="GO:0046872">
    <property type="term" value="F:metal ion binding"/>
    <property type="evidence" value="ECO:0007669"/>
    <property type="project" value="InterPro"/>
</dbReference>
<dbReference type="SUPFAM" id="SSF52374">
    <property type="entry name" value="Nucleotidylyl transferase"/>
    <property type="match status" value="1"/>
</dbReference>
<dbReference type="EMBL" id="JARQDL010000004">
    <property type="protein sequence ID" value="MDT2945504.1"/>
    <property type="molecule type" value="Genomic_DNA"/>
</dbReference>
<dbReference type="AlphaFoldDB" id="A0A7X1SAS3"/>
<dbReference type="GO" id="GO:0005737">
    <property type="term" value="C:cytoplasm"/>
    <property type="evidence" value="ECO:0007669"/>
    <property type="project" value="InterPro"/>
</dbReference>
<dbReference type="PANTHER" id="PTHR43793">
    <property type="entry name" value="FAD SYNTHASE"/>
    <property type="match status" value="1"/>
</dbReference>
<feature type="domain" description="Cytidyltransferase-like" evidence="3">
    <location>
        <begin position="9"/>
        <end position="118"/>
    </location>
</feature>
<dbReference type="Gene3D" id="3.40.50.620">
    <property type="entry name" value="HUPs"/>
    <property type="match status" value="1"/>
</dbReference>
<sequence>MDKEKVVLVAGTFDILHESHVNMLRNAKNLGSKLIVMLSTDEFNNEKGKKCFQDYDTRKYVLESIRYVDLVVPEQSWNDKSLYIDMFDVDIFAMGDDWKGKFDFLKEEFPNLKIMYFPRGKVSSSNIKKEIGKLYSKRESSHNTTKRISDKS</sequence>
<organism evidence="4 5">
    <name type="scientific">Lactococcus lactis</name>
    <dbReference type="NCBI Taxonomy" id="1358"/>
    <lineage>
        <taxon>Bacteria</taxon>
        <taxon>Bacillati</taxon>
        <taxon>Bacillota</taxon>
        <taxon>Bacilli</taxon>
        <taxon>Lactobacillales</taxon>
        <taxon>Streptococcaceae</taxon>
        <taxon>Lactococcus</taxon>
    </lineage>
</organism>